<keyword evidence="3" id="KW-0479">Metal-binding</keyword>
<dbReference type="SUPFAM" id="SSF52518">
    <property type="entry name" value="Thiamin diphosphate-binding fold (THDP-binding)"/>
    <property type="match status" value="2"/>
</dbReference>
<keyword evidence="2" id="KW-0004">4Fe-4S</keyword>
<dbReference type="InterPro" id="IPR017896">
    <property type="entry name" value="4Fe4S_Fe-S-bd"/>
</dbReference>
<evidence type="ECO:0000256" key="4">
    <source>
        <dbReference type="ARBA" id="ARBA00022982"/>
    </source>
</evidence>
<dbReference type="InterPro" id="IPR002869">
    <property type="entry name" value="Pyrv_flavodox_OxRed_cen"/>
</dbReference>
<evidence type="ECO:0000256" key="1">
    <source>
        <dbReference type="ARBA" id="ARBA00022448"/>
    </source>
</evidence>
<dbReference type="Pfam" id="PF01855">
    <property type="entry name" value="POR_N"/>
    <property type="match status" value="1"/>
</dbReference>
<proteinExistence type="predicted"/>
<keyword evidence="7" id="KW-0411">Iron-sulfur</keyword>
<keyword evidence="4" id="KW-0249">Electron transport</keyword>
<gene>
    <name evidence="9" type="ORF">GCM10023156_69940</name>
</gene>
<dbReference type="PROSITE" id="PS00198">
    <property type="entry name" value="4FE4S_FER_1"/>
    <property type="match status" value="1"/>
</dbReference>
<dbReference type="CDD" id="cd07034">
    <property type="entry name" value="TPP_PYR_PFOR_IOR-alpha_like"/>
    <property type="match status" value="1"/>
</dbReference>
<feature type="domain" description="4Fe-4S ferredoxin-type" evidence="8">
    <location>
        <begin position="919"/>
        <end position="948"/>
    </location>
</feature>
<dbReference type="InterPro" id="IPR050722">
    <property type="entry name" value="Pyruvate:ferred/Flavod_OxRd"/>
</dbReference>
<dbReference type="SUPFAM" id="SSF54862">
    <property type="entry name" value="4Fe-4S ferredoxins"/>
    <property type="match status" value="1"/>
</dbReference>
<dbReference type="Pfam" id="PF00037">
    <property type="entry name" value="Fer4"/>
    <property type="match status" value="1"/>
</dbReference>
<dbReference type="Pfam" id="PF01558">
    <property type="entry name" value="POR"/>
    <property type="match status" value="1"/>
</dbReference>
<dbReference type="PANTHER" id="PTHR32154">
    <property type="entry name" value="PYRUVATE-FLAVODOXIN OXIDOREDUCTASE-RELATED"/>
    <property type="match status" value="1"/>
</dbReference>
<evidence type="ECO:0000256" key="3">
    <source>
        <dbReference type="ARBA" id="ARBA00022723"/>
    </source>
</evidence>
<evidence type="ECO:0000313" key="9">
    <source>
        <dbReference type="EMBL" id="GAA4472822.1"/>
    </source>
</evidence>
<dbReference type="PANTHER" id="PTHR32154:SF0">
    <property type="entry name" value="PYRUVATE-FLAVODOXIN OXIDOREDUCTASE-RELATED"/>
    <property type="match status" value="1"/>
</dbReference>
<evidence type="ECO:0000259" key="8">
    <source>
        <dbReference type="PROSITE" id="PS51379"/>
    </source>
</evidence>
<evidence type="ECO:0000256" key="6">
    <source>
        <dbReference type="ARBA" id="ARBA00023004"/>
    </source>
</evidence>
<dbReference type="Pfam" id="PF02775">
    <property type="entry name" value="TPP_enzyme_C"/>
    <property type="match status" value="1"/>
</dbReference>
<feature type="domain" description="4Fe-4S ferredoxin-type" evidence="8">
    <location>
        <begin position="1561"/>
        <end position="1589"/>
    </location>
</feature>
<reference evidence="10" key="1">
    <citation type="journal article" date="2019" name="Int. J. Syst. Evol. Microbiol.">
        <title>The Global Catalogue of Microorganisms (GCM) 10K type strain sequencing project: providing services to taxonomists for standard genome sequencing and annotation.</title>
        <authorList>
            <consortium name="The Broad Institute Genomics Platform"/>
            <consortium name="The Broad Institute Genome Sequencing Center for Infectious Disease"/>
            <person name="Wu L."/>
            <person name="Ma J."/>
        </authorList>
    </citation>
    <scope>NUCLEOTIDE SEQUENCE [LARGE SCALE GENOMIC DNA]</scope>
    <source>
        <strain evidence="10">JCM 17759</strain>
    </source>
</reference>
<dbReference type="SUPFAM" id="SSF53323">
    <property type="entry name" value="Pyruvate-ferredoxin oxidoreductase, PFOR, domain III"/>
    <property type="match status" value="1"/>
</dbReference>
<keyword evidence="6" id="KW-0408">Iron</keyword>
<dbReference type="Gene3D" id="3.40.920.10">
    <property type="entry name" value="Pyruvate-ferredoxin oxidoreductase, PFOR, domain III"/>
    <property type="match status" value="1"/>
</dbReference>
<dbReference type="InterPro" id="IPR011766">
    <property type="entry name" value="TPP_enzyme_TPP-bd"/>
</dbReference>
<accession>A0ABP8NWU6</accession>
<dbReference type="SUPFAM" id="SSF52922">
    <property type="entry name" value="TK C-terminal domain-like"/>
    <property type="match status" value="1"/>
</dbReference>
<protein>
    <recommendedName>
        <fullName evidence="8">4Fe-4S ferredoxin-type domain-containing protein</fullName>
    </recommendedName>
</protein>
<feature type="domain" description="4Fe-4S ferredoxin-type" evidence="8">
    <location>
        <begin position="781"/>
        <end position="811"/>
    </location>
</feature>
<evidence type="ECO:0000256" key="2">
    <source>
        <dbReference type="ARBA" id="ARBA00022485"/>
    </source>
</evidence>
<dbReference type="Pfam" id="PF13370">
    <property type="entry name" value="Fer4_13"/>
    <property type="match status" value="1"/>
</dbReference>
<dbReference type="Gene3D" id="3.40.50.970">
    <property type="match status" value="2"/>
</dbReference>
<dbReference type="Gene3D" id="3.30.70.20">
    <property type="match status" value="3"/>
</dbReference>
<dbReference type="InterPro" id="IPR009014">
    <property type="entry name" value="Transketo_C/PFOR_II"/>
</dbReference>
<keyword evidence="10" id="KW-1185">Reference proteome</keyword>
<dbReference type="EMBL" id="BAABGA010000120">
    <property type="protein sequence ID" value="GAA4472822.1"/>
    <property type="molecule type" value="Genomic_DNA"/>
</dbReference>
<dbReference type="InterPro" id="IPR033412">
    <property type="entry name" value="PFOR_II"/>
</dbReference>
<evidence type="ECO:0000256" key="5">
    <source>
        <dbReference type="ARBA" id="ARBA00023002"/>
    </source>
</evidence>
<evidence type="ECO:0000313" key="10">
    <source>
        <dbReference type="Proteomes" id="UP001500840"/>
    </source>
</evidence>
<sequence>MVAMTKSKQEFKYPGTRVAVDGNTAVAMCERESTDAAGAYPITPSTQMGEYWAEAAASGHLNISDRPLIFIEPEGEHAAAAVTAGLSMTGLRASNFSSGQGIAYMHESLYAAVGKRLTYVLNIGARAMTKATLNVHAGHDDYHCMDDTGFFQMFAKDAQSVADLNIIAHRIAELALSPGVIAQDGFLTTHLIESIQVPERELIREFLGRPDDIIQTPTPAQQIIYGDTRRRIPEVWDVDNPVMTGTVQNQDSYMQSVAAQRPYFFDHLPELTEQVFEQFHQLTGRRYDRVIGYRVDDAEYLIVGQGSLIPTAEAVADYLRESRGIRVGVINLVMFRPFPADLLSQMFKGKKGVAVLERLDQPLAVDLPLMREVRATMSRCLENGREPSKPAFANLETYCSLTDAPSLYSGSFGMGSRDLQPEGVVAAIENMLPQGQHRKFFYLSIDFLRENPVSPKQRIHQQDIESKYPDIRKLAIRGSENPNLMPESSITVRMHSVGGWGAITTGKNLALTLYDLLGFHIKANPKYGSEKKGQPTTYYLSAAPEPIRINSEYFYVDVVLSPDPNVFHHTNALAGLKEGGVFIIQSDKTTADEVWKSVPEPYRRILIDKKIKFFYLDAFQIARDEASDPDLQLRMQGIAFQGAFFSASPVAEKAGLSQTRLIEAIRSQLQHKFGSKGARVVQENMAVVKRGFDEVKSVAYGAIDEESPRKTATQEPALPVVLKTQPTSKSRLSDVHRFWEQTGNLYARGMGSDTITDPFIGLGTIPAVTTMFRDMSGIRFQHPQWIAENCTACGRCYTVCPDTAIPGLVNEVTQVFDTIIARLRKGGMDLKYLPKAVRDVEKNLRPIFAEASENDNVLGMLQEAINKTLRDSKLEKVSRDELKHELEAFREEIGEFQFALSRPYYTLKEKESPGEGGLLSITVNPNTCKGCMECVQVCDDDALHVVPQTDESLNTLRRNWDVWQDLPTTPKKYIRVQNIEEGIGVLETLLLDKRNYSSLASGDGACNGCGEKSVIHLFTATVEALMQPRVERHVASLTALIAKLETHIQHRLVQEIDVGDPESLAKIVDELGTADVTLSGIAQRVENQRGGEPIDQQWLRRVTSLLAKLKRLRWNYIEGVTGRGRANAGILNSTGCSSVWGSTFPFNPYPFPWANHLFQDAASMAMGVFEGHMSKMADGFKAIRLAEQELSGNGNDPADSSLTYFNWRHFNDEEWELCPPVVAIGGDGAMYDIGFQNLSRAMMSGKPIKVLILDTQVYSNTGGQACTSGFFGQISDMAQYGKSIQGKQEVRKEIGLIGMAHRTTYVMQSTIAHPNHLIEGFIEGLKSRRPALFNLYTSCQPEHGIGDDMSANQARLAVESRAYPLFRYNPDHGNRPEQCFDLEGNPAIDQDWPSYELKYSENGRHKTMSLPMTFADFAATEIRFRKHFRTAPPETWNDKMILLSDFLELPAGEREGRFPYVWSVNRKQELMRLLVAPPIVASCEDRRDFWTMLRAIARVNETKPDRTAIEADVRREMTNRIASGMMQLLTGEANGSAVAVADPSQAIPDHQSSADSNSESMAPWIDTPECTSCDECVRLNPNIFAYNDKKKAFIQNPEGGPYKDLVKAAERCTAQIIHPGLPKDRSEKDIEKWIVRAERFNQ</sequence>
<keyword evidence="5" id="KW-0560">Oxidoreductase</keyword>
<comment type="caution">
    <text evidence="9">The sequence shown here is derived from an EMBL/GenBank/DDBJ whole genome shotgun (WGS) entry which is preliminary data.</text>
</comment>
<organism evidence="9 10">
    <name type="scientific">Novipirellula rosea</name>
    <dbReference type="NCBI Taxonomy" id="1031540"/>
    <lineage>
        <taxon>Bacteria</taxon>
        <taxon>Pseudomonadati</taxon>
        <taxon>Planctomycetota</taxon>
        <taxon>Planctomycetia</taxon>
        <taxon>Pirellulales</taxon>
        <taxon>Pirellulaceae</taxon>
        <taxon>Novipirellula</taxon>
    </lineage>
</organism>
<dbReference type="InterPro" id="IPR019752">
    <property type="entry name" value="Pyrv/ketoisovalerate_OxRed_cat"/>
</dbReference>
<evidence type="ECO:0000256" key="7">
    <source>
        <dbReference type="ARBA" id="ARBA00023014"/>
    </source>
</evidence>
<dbReference type="Proteomes" id="UP001500840">
    <property type="component" value="Unassembled WGS sequence"/>
</dbReference>
<dbReference type="PROSITE" id="PS51379">
    <property type="entry name" value="4FE4S_FER_2"/>
    <property type="match status" value="3"/>
</dbReference>
<keyword evidence="1" id="KW-0813">Transport</keyword>
<dbReference type="InterPro" id="IPR002880">
    <property type="entry name" value="Pyrv_Fd/Flavodoxin_OxRdtase_N"/>
</dbReference>
<dbReference type="InterPro" id="IPR017900">
    <property type="entry name" value="4Fe4S_Fe_S_CS"/>
</dbReference>
<dbReference type="Gene3D" id="3.40.50.920">
    <property type="match status" value="1"/>
</dbReference>
<dbReference type="Pfam" id="PF17147">
    <property type="entry name" value="PFOR_II"/>
    <property type="match status" value="1"/>
</dbReference>
<name>A0ABP8NWU6_9BACT</name>
<dbReference type="InterPro" id="IPR029061">
    <property type="entry name" value="THDP-binding"/>
</dbReference>